<evidence type="ECO:0000313" key="6">
    <source>
        <dbReference type="EMBL" id="KAB7516886.1"/>
    </source>
</evidence>
<dbReference type="PANTHER" id="PTHR19372:SF7">
    <property type="entry name" value="SULFITE OXIDASE, MITOCHONDRIAL"/>
    <property type="match status" value="1"/>
</dbReference>
<evidence type="ECO:0000256" key="1">
    <source>
        <dbReference type="SAM" id="MobiDB-lite"/>
    </source>
</evidence>
<dbReference type="GO" id="GO:0008482">
    <property type="term" value="F:sulfite oxidase activity"/>
    <property type="evidence" value="ECO:0007669"/>
    <property type="project" value="TreeGrafter"/>
</dbReference>
<dbReference type="EMBL" id="QJOW01000002">
    <property type="protein sequence ID" value="KAB7516886.1"/>
    <property type="molecule type" value="Genomic_DNA"/>
</dbReference>
<accession>A0A5N5UBZ7</accession>
<dbReference type="Gene3D" id="3.90.420.10">
    <property type="entry name" value="Oxidoreductase, molybdopterin-binding domain"/>
    <property type="match status" value="1"/>
</dbReference>
<dbReference type="RefSeq" id="WP_152119769.1">
    <property type="nucleotide sequence ID" value="NZ_QJOW01000002.1"/>
</dbReference>
<feature type="transmembrane region" description="Helical" evidence="2">
    <location>
        <begin position="64"/>
        <end position="88"/>
    </location>
</feature>
<gene>
    <name evidence="5" type="ORF">DM867_01795</name>
    <name evidence="6" type="ORF">DMP03_05850</name>
</gene>
<evidence type="ECO:0000256" key="2">
    <source>
        <dbReference type="SAM" id="Phobius"/>
    </source>
</evidence>
<dbReference type="SUPFAM" id="SSF56524">
    <property type="entry name" value="Oxidoreductase molybdopterin-binding domain"/>
    <property type="match status" value="1"/>
</dbReference>
<dbReference type="Pfam" id="PF03404">
    <property type="entry name" value="Mo-co_dimer"/>
    <property type="match status" value="1"/>
</dbReference>
<dbReference type="Pfam" id="PF00174">
    <property type="entry name" value="Oxidored_molyb"/>
    <property type="match status" value="1"/>
</dbReference>
<dbReference type="Proteomes" id="UP000326302">
    <property type="component" value="Unassembled WGS sequence"/>
</dbReference>
<feature type="transmembrane region" description="Helical" evidence="2">
    <location>
        <begin position="95"/>
        <end position="112"/>
    </location>
</feature>
<evidence type="ECO:0000259" key="3">
    <source>
        <dbReference type="Pfam" id="PF00174"/>
    </source>
</evidence>
<organism evidence="5 8">
    <name type="scientific">Halosegnis rubeus</name>
    <dbReference type="NCBI Taxonomy" id="2212850"/>
    <lineage>
        <taxon>Archaea</taxon>
        <taxon>Methanobacteriati</taxon>
        <taxon>Methanobacteriota</taxon>
        <taxon>Stenosarchaea group</taxon>
        <taxon>Halobacteria</taxon>
        <taxon>Halobacteriales</taxon>
        <taxon>Natronomonadaceae</taxon>
        <taxon>Halosegnis</taxon>
    </lineage>
</organism>
<dbReference type="PANTHER" id="PTHR19372">
    <property type="entry name" value="SULFITE REDUCTASE"/>
    <property type="match status" value="1"/>
</dbReference>
<sequence>MSRRRERGVQAVAAGVAGVAGSYAVGGFTPGFVPATVATAITRHSPDAVIRFAITVLGDLGRQLAVVAGFFLAVALFAGIAGGALAVGRQLGAEPLAVPLAGGGVFAVATALGSGSSAALAAAVASLLPLAVPPLAARVPSERVSPARRRTLGTVGSALATVWVGIESGVLQGPALPSRAVSDPAVRDRLDEAEAKSLDVSGLEPLVSTDFYRVDASIAAPQTTRGEWSLSVTGEVEEELDLGFATVTEMDNEERFVTLRCVGDGLDDEKMDTALWTVVPVSEILDRAGVTDAASHVMLRAADDYYQEFPVEVLESAVLAYRMNGRPLPRGHGFPVRALVPGHWGEINVKWLEEIEILDREAEGYWEKRGWHGTGPVHTVAKIETTSRESGTRTVAGHAYAGTRGVSAVEVSVDGGETWNEATLSEPLPGEDVWRQWAFEYEPSGSHEVVARAREADGTLQPQKRTEPYPSGATGWDSETISN</sequence>
<dbReference type="Gene3D" id="2.60.40.650">
    <property type="match status" value="1"/>
</dbReference>
<comment type="caution">
    <text evidence="5">The sequence shown here is derived from an EMBL/GenBank/DDBJ whole genome shotgun (WGS) entry which is preliminary data.</text>
</comment>
<dbReference type="EMBL" id="QKKZ01000001">
    <property type="protein sequence ID" value="KAB7515899.1"/>
    <property type="molecule type" value="Genomic_DNA"/>
</dbReference>
<dbReference type="InterPro" id="IPR005066">
    <property type="entry name" value="MoCF_OxRdtse_dimer"/>
</dbReference>
<dbReference type="Proteomes" id="UP000326865">
    <property type="component" value="Unassembled WGS sequence"/>
</dbReference>
<proteinExistence type="predicted"/>
<evidence type="ECO:0000313" key="5">
    <source>
        <dbReference type="EMBL" id="KAB7515899.1"/>
    </source>
</evidence>
<name>A0A5N5UBZ7_9EURY</name>
<dbReference type="GO" id="GO:0030151">
    <property type="term" value="F:molybdenum ion binding"/>
    <property type="evidence" value="ECO:0007669"/>
    <property type="project" value="InterPro"/>
</dbReference>
<keyword evidence="8" id="KW-1185">Reference proteome</keyword>
<reference evidence="7 8" key="1">
    <citation type="submission" date="2019-10" db="EMBL/GenBank/DDBJ databases">
        <title>Unraveling microbial dark matter from salterns through culturing: the case of the genus Halosegnis.</title>
        <authorList>
            <person name="Duran-Viseras A."/>
            <person name="Andrei A.-S."/>
            <person name="Vera-Gargallo B."/>
            <person name="Ghai R."/>
            <person name="Sanchez-Porro C."/>
            <person name="Ventosa A."/>
        </authorList>
    </citation>
    <scope>NUCLEOTIDE SEQUENCE [LARGE SCALE GENOMIC DNA]</scope>
    <source>
        <strain evidence="6 7">F17-44</strain>
        <strain evidence="5 8">F18-79</strain>
    </source>
</reference>
<evidence type="ECO:0000313" key="7">
    <source>
        <dbReference type="Proteomes" id="UP000326302"/>
    </source>
</evidence>
<dbReference type="GO" id="GO:0020037">
    <property type="term" value="F:heme binding"/>
    <property type="evidence" value="ECO:0007669"/>
    <property type="project" value="TreeGrafter"/>
</dbReference>
<keyword evidence="2" id="KW-0812">Transmembrane</keyword>
<feature type="domain" description="Moybdenum cofactor oxidoreductase dimerisation" evidence="4">
    <location>
        <begin position="389"/>
        <end position="464"/>
    </location>
</feature>
<dbReference type="InterPro" id="IPR014756">
    <property type="entry name" value="Ig_E-set"/>
</dbReference>
<dbReference type="InterPro" id="IPR036374">
    <property type="entry name" value="OxRdtase_Mopterin-bd_sf"/>
</dbReference>
<keyword evidence="2" id="KW-1133">Transmembrane helix</keyword>
<dbReference type="OrthoDB" id="9576at2157"/>
<accession>A0A5N5UDV3</accession>
<dbReference type="SUPFAM" id="SSF81296">
    <property type="entry name" value="E set domains"/>
    <property type="match status" value="1"/>
</dbReference>
<dbReference type="GO" id="GO:0006790">
    <property type="term" value="P:sulfur compound metabolic process"/>
    <property type="evidence" value="ECO:0007669"/>
    <property type="project" value="TreeGrafter"/>
</dbReference>
<evidence type="ECO:0000259" key="4">
    <source>
        <dbReference type="Pfam" id="PF03404"/>
    </source>
</evidence>
<feature type="region of interest" description="Disordered" evidence="1">
    <location>
        <begin position="454"/>
        <end position="483"/>
    </location>
</feature>
<keyword evidence="2" id="KW-0472">Membrane</keyword>
<dbReference type="GO" id="GO:0043546">
    <property type="term" value="F:molybdopterin cofactor binding"/>
    <property type="evidence" value="ECO:0007669"/>
    <property type="project" value="TreeGrafter"/>
</dbReference>
<dbReference type="AlphaFoldDB" id="A0A5N5UBZ7"/>
<feature type="domain" description="Oxidoreductase molybdopterin-binding" evidence="3">
    <location>
        <begin position="220"/>
        <end position="366"/>
    </location>
</feature>
<protein>
    <submittedName>
        <fullName evidence="5">Molybdopterin-dependent oxidoreductase</fullName>
    </submittedName>
</protein>
<dbReference type="InterPro" id="IPR000572">
    <property type="entry name" value="OxRdtase_Mopterin-bd_dom"/>
</dbReference>
<evidence type="ECO:0000313" key="8">
    <source>
        <dbReference type="Proteomes" id="UP000326865"/>
    </source>
</evidence>